<evidence type="ECO:0000256" key="1">
    <source>
        <dbReference type="SAM" id="SignalP"/>
    </source>
</evidence>
<dbReference type="SMART" id="SM00409">
    <property type="entry name" value="IG"/>
    <property type="match status" value="1"/>
</dbReference>
<feature type="chain" id="PRO_5042482867" evidence="1">
    <location>
        <begin position="27"/>
        <end position="247"/>
    </location>
</feature>
<dbReference type="RefSeq" id="XP_018542410.1">
    <property type="nucleotide sequence ID" value="XM_018686894.2"/>
</dbReference>
<organism evidence="3 4">
    <name type="scientific">Lates calcarifer</name>
    <name type="common">Barramundi</name>
    <name type="synonym">Holocentrus calcarifer</name>
    <dbReference type="NCBI Taxonomy" id="8187"/>
    <lineage>
        <taxon>Eukaryota</taxon>
        <taxon>Metazoa</taxon>
        <taxon>Chordata</taxon>
        <taxon>Craniata</taxon>
        <taxon>Vertebrata</taxon>
        <taxon>Euteleostomi</taxon>
        <taxon>Actinopterygii</taxon>
        <taxon>Neopterygii</taxon>
        <taxon>Teleostei</taxon>
        <taxon>Neoteleostei</taxon>
        <taxon>Acanthomorphata</taxon>
        <taxon>Carangaria</taxon>
        <taxon>Carangaria incertae sedis</taxon>
        <taxon>Centropomidae</taxon>
        <taxon>Lates</taxon>
    </lineage>
</organism>
<dbReference type="SUPFAM" id="SSF48726">
    <property type="entry name" value="Immunoglobulin"/>
    <property type="match status" value="1"/>
</dbReference>
<reference evidence="4" key="1">
    <citation type="submission" date="2025-08" db="UniProtKB">
        <authorList>
            <consortium name="RefSeq"/>
        </authorList>
    </citation>
    <scope>IDENTIFICATION</scope>
    <source>
        <tissue evidence="4">Brain</tissue>
    </source>
</reference>
<dbReference type="Gene3D" id="2.60.40.10">
    <property type="entry name" value="Immunoglobulins"/>
    <property type="match status" value="1"/>
</dbReference>
<keyword evidence="1" id="KW-0732">Signal</keyword>
<sequence>MNTMKTFTFITALILCSLSWISVSVSETQTVESQPGLHVTLLCSNISTYPTTTTWSRVVNRTEAGCVSSMYGSNSNASYCDGFQRGKFEMTSNMSIVFLNINQVDFYDAGLYLCGFYIDGQTVFRVINLRVQEGHDEPRDDMDGKKESKLTSEILTTVTVLHLMFSFGLVVKIRKLQTAAKEEHQNLRQRENVDSEYLMRLYSPTIRNRRPASEREVETHVIYTASRETQSGTDALSYYHSFSLTVF</sequence>
<dbReference type="InterPro" id="IPR036179">
    <property type="entry name" value="Ig-like_dom_sf"/>
</dbReference>
<dbReference type="Proteomes" id="UP000694890">
    <property type="component" value="Unplaced"/>
</dbReference>
<name>A0AAJ7PZD1_LATCA</name>
<dbReference type="GeneID" id="108890103"/>
<protein>
    <submittedName>
        <fullName evidence="4">Uncharacterized protein LOC108890103</fullName>
    </submittedName>
</protein>
<gene>
    <name evidence="4" type="primary">LOC108890103</name>
</gene>
<dbReference type="InterPro" id="IPR013106">
    <property type="entry name" value="Ig_V-set"/>
</dbReference>
<feature type="domain" description="Immunoglobulin" evidence="2">
    <location>
        <begin position="28"/>
        <end position="132"/>
    </location>
</feature>
<dbReference type="Pfam" id="PF07686">
    <property type="entry name" value="V-set"/>
    <property type="match status" value="1"/>
</dbReference>
<accession>A0AAJ7PZD1</accession>
<dbReference type="InterPro" id="IPR003599">
    <property type="entry name" value="Ig_sub"/>
</dbReference>
<dbReference type="KEGG" id="lcf:108890103"/>
<dbReference type="InterPro" id="IPR013783">
    <property type="entry name" value="Ig-like_fold"/>
</dbReference>
<evidence type="ECO:0000313" key="3">
    <source>
        <dbReference type="Proteomes" id="UP000694890"/>
    </source>
</evidence>
<proteinExistence type="predicted"/>
<dbReference type="AlphaFoldDB" id="A0AAJ7PZD1"/>
<feature type="signal peptide" evidence="1">
    <location>
        <begin position="1"/>
        <end position="26"/>
    </location>
</feature>
<evidence type="ECO:0000313" key="4">
    <source>
        <dbReference type="RefSeq" id="XP_018542410.1"/>
    </source>
</evidence>
<evidence type="ECO:0000259" key="2">
    <source>
        <dbReference type="SMART" id="SM00409"/>
    </source>
</evidence>